<proteinExistence type="predicted"/>
<gene>
    <name evidence="1" type="ORF">GCM10009038_01740</name>
</gene>
<evidence type="ECO:0000313" key="1">
    <source>
        <dbReference type="EMBL" id="GHB08112.1"/>
    </source>
</evidence>
<sequence>MTALRIDIELQHDFYLPTLRADLFLQTRQFLEVNNPLETFMIGGQPVRLNGRGKSSGQHRRAIIGIRHESVKAVERRYAVADDGARR</sequence>
<keyword evidence="2" id="KW-1185">Reference proteome</keyword>
<protein>
    <submittedName>
        <fullName evidence="1">Uncharacterized protein</fullName>
    </submittedName>
</protein>
<organism evidence="1 2">
    <name type="scientific">Salinicola rhizosphaerae</name>
    <dbReference type="NCBI Taxonomy" id="1443141"/>
    <lineage>
        <taxon>Bacteria</taxon>
        <taxon>Pseudomonadati</taxon>
        <taxon>Pseudomonadota</taxon>
        <taxon>Gammaproteobacteria</taxon>
        <taxon>Oceanospirillales</taxon>
        <taxon>Halomonadaceae</taxon>
        <taxon>Salinicola</taxon>
    </lineage>
</organism>
<reference evidence="2" key="1">
    <citation type="journal article" date="2019" name="Int. J. Syst. Evol. Microbiol.">
        <title>The Global Catalogue of Microorganisms (GCM) 10K type strain sequencing project: providing services to taxonomists for standard genome sequencing and annotation.</title>
        <authorList>
            <consortium name="The Broad Institute Genomics Platform"/>
            <consortium name="The Broad Institute Genome Sequencing Center for Infectious Disease"/>
            <person name="Wu L."/>
            <person name="Ma J."/>
        </authorList>
    </citation>
    <scope>NUCLEOTIDE SEQUENCE [LARGE SCALE GENOMIC DNA]</scope>
    <source>
        <strain evidence="2">KCTC 32998</strain>
    </source>
</reference>
<comment type="caution">
    <text evidence="1">The sequence shown here is derived from an EMBL/GenBank/DDBJ whole genome shotgun (WGS) entry which is preliminary data.</text>
</comment>
<name>A0ABQ3DSU8_9GAMM</name>
<evidence type="ECO:0000313" key="2">
    <source>
        <dbReference type="Proteomes" id="UP000646745"/>
    </source>
</evidence>
<accession>A0ABQ3DSU8</accession>
<dbReference type="Proteomes" id="UP000646745">
    <property type="component" value="Unassembled WGS sequence"/>
</dbReference>
<dbReference type="EMBL" id="BMZI01000001">
    <property type="protein sequence ID" value="GHB08112.1"/>
    <property type="molecule type" value="Genomic_DNA"/>
</dbReference>